<dbReference type="Gene3D" id="3.50.50.60">
    <property type="entry name" value="FAD/NAD(P)-binding domain"/>
    <property type="match status" value="1"/>
</dbReference>
<evidence type="ECO:0000313" key="2">
    <source>
        <dbReference type="Proteomes" id="UP000295718"/>
    </source>
</evidence>
<dbReference type="Proteomes" id="UP000295718">
    <property type="component" value="Unassembled WGS sequence"/>
</dbReference>
<dbReference type="PANTHER" id="PTHR21197">
    <property type="entry name" value="UDP-GALACTOPYRANOSE MUTASE"/>
    <property type="match status" value="1"/>
</dbReference>
<dbReference type="Pfam" id="PF13450">
    <property type="entry name" value="NAD_binding_8"/>
    <property type="match status" value="1"/>
</dbReference>
<dbReference type="PANTHER" id="PTHR21197:SF0">
    <property type="entry name" value="UDP-GALACTOPYRANOSE MUTASE"/>
    <property type="match status" value="1"/>
</dbReference>
<evidence type="ECO:0000313" key="1">
    <source>
        <dbReference type="EMBL" id="TCL59338.1"/>
    </source>
</evidence>
<protein>
    <submittedName>
        <fullName evidence="1">Protoporphyrinogen oxidase</fullName>
    </submittedName>
</protein>
<dbReference type="GO" id="GO:0008767">
    <property type="term" value="F:UDP-galactopyranose mutase activity"/>
    <property type="evidence" value="ECO:0007669"/>
    <property type="project" value="TreeGrafter"/>
</dbReference>
<dbReference type="RefSeq" id="WP_031392403.1">
    <property type="nucleotide sequence ID" value="NZ_JPNB01000002.1"/>
</dbReference>
<sequence>MKKVKYLILGAGPAGLAFANRLKQMGEESFLVLEKEEEAGGLCRSSQVDGSPLDIGGGHFLDVRRPEVVDFLFGFMPKEEWDAYERDSRISFDGSFIHHPFEANIWEMKPEKQKEYLDSIADAGCNRGAAMPGEFVDWIYWKLGQKIAEDYMLPYNEKMFGDNLNALGTYWLEKLPNVSYEETKRSCEEKRAYGKQPGHAQFYYPKKYGYGELWLRMQETIKDKLMLGVAVNGLSLTDKTVSCTDGNSYAGENIITTIPWMEFSRIEGMSEEMKADIGRLKYSSIQTEYNPERLDTQTHWIYYPQREISYHRILVRHNFCPDSKGYWTETNKERILPANGRFRYMNEYAYPLNTVDKPRIMEQLLAYAKKERVYGLGRWGEHEHYNSDAVVELSMKLAEELLERDGNSYEP</sequence>
<proteinExistence type="predicted"/>
<dbReference type="PRINTS" id="PR00419">
    <property type="entry name" value="ADXRDTASE"/>
</dbReference>
<organism evidence="1 2">
    <name type="scientific">Kineothrix alysoides</name>
    <dbReference type="NCBI Taxonomy" id="1469948"/>
    <lineage>
        <taxon>Bacteria</taxon>
        <taxon>Bacillati</taxon>
        <taxon>Bacillota</taxon>
        <taxon>Clostridia</taxon>
        <taxon>Lachnospirales</taxon>
        <taxon>Lachnospiraceae</taxon>
        <taxon>Kineothrix</taxon>
    </lineage>
</organism>
<dbReference type="AlphaFoldDB" id="A0A4R1R1Z9"/>
<dbReference type="GO" id="GO:0050660">
    <property type="term" value="F:flavin adenine dinucleotide binding"/>
    <property type="evidence" value="ECO:0007669"/>
    <property type="project" value="TreeGrafter"/>
</dbReference>
<gene>
    <name evidence="1" type="ORF">EDD76_10474</name>
</gene>
<dbReference type="InterPro" id="IPR036188">
    <property type="entry name" value="FAD/NAD-bd_sf"/>
</dbReference>
<name>A0A4R1R1Z9_9FIRM</name>
<dbReference type="GO" id="GO:0005829">
    <property type="term" value="C:cytosol"/>
    <property type="evidence" value="ECO:0007669"/>
    <property type="project" value="TreeGrafter"/>
</dbReference>
<keyword evidence="2" id="KW-1185">Reference proteome</keyword>
<dbReference type="OrthoDB" id="9769600at2"/>
<accession>A0A4R1R1Z9</accession>
<comment type="caution">
    <text evidence="1">The sequence shown here is derived from an EMBL/GenBank/DDBJ whole genome shotgun (WGS) entry which is preliminary data.</text>
</comment>
<dbReference type="STRING" id="1469948.GCA_000732725_03789"/>
<dbReference type="EMBL" id="SLUO01000004">
    <property type="protein sequence ID" value="TCL59338.1"/>
    <property type="molecule type" value="Genomic_DNA"/>
</dbReference>
<dbReference type="SUPFAM" id="SSF51971">
    <property type="entry name" value="Nucleotide-binding domain"/>
    <property type="match status" value="1"/>
</dbReference>
<reference evidence="1 2" key="1">
    <citation type="submission" date="2019-03" db="EMBL/GenBank/DDBJ databases">
        <title>Genomic Encyclopedia of Type Strains, Phase IV (KMG-IV): sequencing the most valuable type-strain genomes for metagenomic binning, comparative biology and taxonomic classification.</title>
        <authorList>
            <person name="Goeker M."/>
        </authorList>
    </citation>
    <scope>NUCLEOTIDE SEQUENCE [LARGE SCALE GENOMIC DNA]</scope>
    <source>
        <strain evidence="1 2">DSM 100556</strain>
    </source>
</reference>